<dbReference type="AlphaFoldDB" id="A0A1Z3UA47"/>
<name>A0A1Z3UA47_BREVE</name>
<reference evidence="3" key="1">
    <citation type="submission" date="2017-06" db="EMBL/GenBank/DDBJ databases">
        <title>FDA dAtabase for Regulatory Grade micrObial Sequences (FDA-ARGOS): Supporting development and validation of Infectious Disease Dx tests.</title>
        <authorList>
            <person name="Minogue T."/>
            <person name="Wolcott M."/>
            <person name="Wasieloski L."/>
            <person name="Aguilar W."/>
            <person name="Moore D."/>
            <person name="Tallon L."/>
            <person name="Sadzewicz L."/>
            <person name="Sengamalay N."/>
            <person name="Ott S."/>
            <person name="Godinez A."/>
            <person name="Nagaraj S."/>
            <person name="Nadendla S."/>
            <person name="Geyer C."/>
            <person name="Sichtig H."/>
        </authorList>
    </citation>
    <scope>NUCLEOTIDE SEQUENCE [LARGE SCALE GENOMIC DNA]</scope>
    <source>
        <strain evidence="3">FDAARGOS_289</strain>
    </source>
</reference>
<dbReference type="RefSeq" id="WP_066629433.1">
    <property type="nucleotide sequence ID" value="NZ_CP022048.2"/>
</dbReference>
<sequence>MSTSAAGLARLIAGELSVLTEDSVKLAVLNGLVDPRPITLDWEYGTPDQQFEGWVVFDHEAQSDTLIVYCEHGFGPLSPWGLVFATPRQGSRSMGMDSGWFRSFMEAFWDSHAATLLAESGQAESR</sequence>
<evidence type="ECO:0000313" key="3">
    <source>
        <dbReference type="Proteomes" id="UP000197050"/>
    </source>
</evidence>
<evidence type="ECO:0000313" key="4">
    <source>
        <dbReference type="Proteomes" id="UP001272940"/>
    </source>
</evidence>
<gene>
    <name evidence="1" type="ORF">CEP68_11880</name>
    <name evidence="2" type="ORF">NJD11_04270</name>
</gene>
<dbReference type="GeneID" id="34015087"/>
<reference evidence="2 4" key="4">
    <citation type="journal article" date="2023" name="FEMS Microbes">
        <title>Whole genomes of deep-sea sponge-associated bacteria exhibit high novel natural product potential.</title>
        <authorList>
            <person name="Hesketh-Best P.J."/>
            <person name="January G.G."/>
            <person name="Koch M.J."/>
            <person name="Warburton P.J."/>
            <person name="Howell K.L."/>
            <person name="Upton M."/>
        </authorList>
    </citation>
    <scope>NUCLEOTIDE SEQUENCE [LARGE SCALE GENOMIC DNA]</scope>
    <source>
        <strain evidence="2 4">PC206-O</strain>
    </source>
</reference>
<reference evidence="1" key="2">
    <citation type="submission" date="2017-12" db="EMBL/GenBank/DDBJ databases">
        <title>FDA dAtabase for Regulatory Grade micrObial Sequences (FDA-ARGOS): Supporting development and validation of Infectious Disease Dx tests.</title>
        <authorList>
            <person name="Campos J."/>
            <person name="Goldberg B."/>
            <person name="Tallon L."/>
            <person name="Sadzewicz L."/>
            <person name="Sengamalay N."/>
            <person name="Ott S."/>
            <person name="Godinez A."/>
            <person name="Nagaraj S."/>
            <person name="Vavikolanu K."/>
            <person name="Vyas G."/>
            <person name="Nadendla S."/>
            <person name="Aluvathingal J."/>
            <person name="Geyer C."/>
            <person name="Nandy P."/>
            <person name="Hobson J."/>
            <person name="Sichtig H."/>
        </authorList>
    </citation>
    <scope>NUCLEOTIDE SEQUENCE</scope>
    <source>
        <strain evidence="1">FDAARGOS_289</strain>
    </source>
</reference>
<accession>A0A1Z3UA47</accession>
<evidence type="ECO:0000313" key="2">
    <source>
        <dbReference type="EMBL" id="MDX2334153.1"/>
    </source>
</evidence>
<protein>
    <submittedName>
        <fullName evidence="1">Uncharacterized protein</fullName>
    </submittedName>
</protein>
<dbReference type="Proteomes" id="UP000197050">
    <property type="component" value="Chromosome"/>
</dbReference>
<dbReference type="Proteomes" id="UP001272940">
    <property type="component" value="Unassembled WGS sequence"/>
</dbReference>
<dbReference type="KEGG" id="bvc:CEP68_11880"/>
<keyword evidence="4" id="KW-1185">Reference proteome</keyword>
<dbReference type="EMBL" id="JAMYEC010000002">
    <property type="protein sequence ID" value="MDX2334153.1"/>
    <property type="molecule type" value="Genomic_DNA"/>
</dbReference>
<dbReference type="EMBL" id="CP022048">
    <property type="protein sequence ID" value="ASE40148.1"/>
    <property type="molecule type" value="Genomic_DNA"/>
</dbReference>
<organism evidence="1 3">
    <name type="scientific">Brevundimonas vesicularis</name>
    <name type="common">Pseudomonas vesicularis</name>
    <dbReference type="NCBI Taxonomy" id="41276"/>
    <lineage>
        <taxon>Bacteria</taxon>
        <taxon>Pseudomonadati</taxon>
        <taxon>Pseudomonadota</taxon>
        <taxon>Alphaproteobacteria</taxon>
        <taxon>Caulobacterales</taxon>
        <taxon>Caulobacteraceae</taxon>
        <taxon>Brevundimonas</taxon>
    </lineage>
</organism>
<evidence type="ECO:0000313" key="1">
    <source>
        <dbReference type="EMBL" id="ASE40148.1"/>
    </source>
</evidence>
<proteinExistence type="predicted"/>
<reference evidence="2" key="3">
    <citation type="submission" date="2022-06" db="EMBL/GenBank/DDBJ databases">
        <authorList>
            <person name="Hesketh-Best P.J."/>
            <person name="Koch M.J."/>
        </authorList>
    </citation>
    <scope>NUCLEOTIDE SEQUENCE</scope>
    <source>
        <strain evidence="2">PC206-O</strain>
    </source>
</reference>